<feature type="region of interest" description="Disordered" evidence="9">
    <location>
        <begin position="1"/>
        <end position="70"/>
    </location>
</feature>
<organism evidence="11 12">
    <name type="scientific">Marchantia polymorpha subsp. ruderalis</name>
    <dbReference type="NCBI Taxonomy" id="1480154"/>
    <lineage>
        <taxon>Eukaryota</taxon>
        <taxon>Viridiplantae</taxon>
        <taxon>Streptophyta</taxon>
        <taxon>Embryophyta</taxon>
        <taxon>Marchantiophyta</taxon>
        <taxon>Marchantiopsida</taxon>
        <taxon>Marchantiidae</taxon>
        <taxon>Marchantiales</taxon>
        <taxon>Marchantiaceae</taxon>
        <taxon>Marchantia</taxon>
    </lineage>
</organism>
<dbReference type="Pfam" id="PF14541">
    <property type="entry name" value="TAXi_C"/>
    <property type="match status" value="1"/>
</dbReference>
<evidence type="ECO:0000256" key="7">
    <source>
        <dbReference type="PIRSR" id="PIRSR601461-2"/>
    </source>
</evidence>
<proteinExistence type="inferred from homology"/>
<dbReference type="InterPro" id="IPR032861">
    <property type="entry name" value="TAXi_N"/>
</dbReference>
<dbReference type="Pfam" id="PF14543">
    <property type="entry name" value="TAXi_N"/>
    <property type="match status" value="1"/>
</dbReference>
<feature type="region of interest" description="Disordered" evidence="9">
    <location>
        <begin position="91"/>
        <end position="125"/>
    </location>
</feature>
<dbReference type="SUPFAM" id="SSF50630">
    <property type="entry name" value="Acid proteases"/>
    <property type="match status" value="1"/>
</dbReference>
<keyword evidence="4 8" id="KW-0378">Hydrolase</keyword>
<dbReference type="GO" id="GO:0004190">
    <property type="term" value="F:aspartic-type endopeptidase activity"/>
    <property type="evidence" value="ECO:0007669"/>
    <property type="project" value="UniProtKB-KW"/>
</dbReference>
<keyword evidence="12" id="KW-1185">Reference proteome</keyword>
<evidence type="ECO:0000259" key="10">
    <source>
        <dbReference type="PROSITE" id="PS51767"/>
    </source>
</evidence>
<evidence type="ECO:0000256" key="5">
    <source>
        <dbReference type="ARBA" id="ARBA00023180"/>
    </source>
</evidence>
<dbReference type="GO" id="GO:0006508">
    <property type="term" value="P:proteolysis"/>
    <property type="evidence" value="ECO:0007669"/>
    <property type="project" value="UniProtKB-KW"/>
</dbReference>
<dbReference type="InterPro" id="IPR034161">
    <property type="entry name" value="Pepsin-like_plant"/>
</dbReference>
<feature type="disulfide bond" evidence="7">
    <location>
        <begin position="229"/>
        <end position="258"/>
    </location>
</feature>
<protein>
    <recommendedName>
        <fullName evidence="10">Peptidase A1 domain-containing protein</fullName>
    </recommendedName>
</protein>
<dbReference type="InterPro" id="IPR001969">
    <property type="entry name" value="Aspartic_peptidase_AS"/>
</dbReference>
<evidence type="ECO:0000256" key="6">
    <source>
        <dbReference type="PIRSR" id="PIRSR601461-1"/>
    </source>
</evidence>
<keyword evidence="5" id="KW-0325">Glycoprotein</keyword>
<comment type="similarity">
    <text evidence="1 8">Belongs to the peptidase A1 family.</text>
</comment>
<evidence type="ECO:0000256" key="2">
    <source>
        <dbReference type="ARBA" id="ARBA00022670"/>
    </source>
</evidence>
<dbReference type="PROSITE" id="PS51767">
    <property type="entry name" value="PEPTIDASE_A1"/>
    <property type="match status" value="1"/>
</dbReference>
<dbReference type="PRINTS" id="PR00792">
    <property type="entry name" value="PEPSIN"/>
</dbReference>
<dbReference type="InterPro" id="IPR033121">
    <property type="entry name" value="PEPTIDASE_A1"/>
</dbReference>
<evidence type="ECO:0000313" key="11">
    <source>
        <dbReference type="EMBL" id="OAE33957.1"/>
    </source>
</evidence>
<evidence type="ECO:0000256" key="1">
    <source>
        <dbReference type="ARBA" id="ARBA00007447"/>
    </source>
</evidence>
<feature type="compositionally biased region" description="Basic and acidic residues" evidence="9">
    <location>
        <begin position="97"/>
        <end position="107"/>
    </location>
</feature>
<keyword evidence="2 8" id="KW-0645">Protease</keyword>
<accession>A0A176WLC1</accession>
<dbReference type="InterPro" id="IPR051708">
    <property type="entry name" value="Plant_Aspart_Prot_A1"/>
</dbReference>
<feature type="active site" evidence="6">
    <location>
        <position position="439"/>
    </location>
</feature>
<keyword evidence="3 8" id="KW-0064">Aspartyl protease</keyword>
<name>A0A176WLC1_MARPO</name>
<dbReference type="InterPro" id="IPR021109">
    <property type="entry name" value="Peptidase_aspartic_dom_sf"/>
</dbReference>
<evidence type="ECO:0000256" key="4">
    <source>
        <dbReference type="ARBA" id="ARBA00022801"/>
    </source>
</evidence>
<dbReference type="Gene3D" id="2.40.70.10">
    <property type="entry name" value="Acid Proteases"/>
    <property type="match status" value="2"/>
</dbReference>
<evidence type="ECO:0000256" key="3">
    <source>
        <dbReference type="ARBA" id="ARBA00022750"/>
    </source>
</evidence>
<evidence type="ECO:0000256" key="9">
    <source>
        <dbReference type="SAM" id="MobiDB-lite"/>
    </source>
</evidence>
<keyword evidence="7" id="KW-1015">Disulfide bond</keyword>
<gene>
    <name evidence="11" type="ORF">AXG93_3005s1030</name>
</gene>
<feature type="compositionally biased region" description="Basic and acidic residues" evidence="9">
    <location>
        <begin position="1"/>
        <end position="12"/>
    </location>
</feature>
<dbReference type="InterPro" id="IPR001461">
    <property type="entry name" value="Aspartic_peptidase_A1"/>
</dbReference>
<comment type="caution">
    <text evidence="11">The sequence shown here is derived from an EMBL/GenBank/DDBJ whole genome shotgun (WGS) entry which is preliminary data.</text>
</comment>
<dbReference type="PANTHER" id="PTHR47967">
    <property type="entry name" value="OS07G0603500 PROTEIN-RELATED"/>
    <property type="match status" value="1"/>
</dbReference>
<feature type="domain" description="Peptidase A1" evidence="10">
    <location>
        <begin position="198"/>
        <end position="558"/>
    </location>
</feature>
<dbReference type="AlphaFoldDB" id="A0A176WLC1"/>
<dbReference type="InterPro" id="IPR032799">
    <property type="entry name" value="TAXi_C"/>
</dbReference>
<dbReference type="CDD" id="cd05476">
    <property type="entry name" value="pepsin_A_like_plant"/>
    <property type="match status" value="1"/>
</dbReference>
<dbReference type="EMBL" id="LVLJ01000465">
    <property type="protein sequence ID" value="OAE33957.1"/>
    <property type="molecule type" value="Genomic_DNA"/>
</dbReference>
<evidence type="ECO:0000256" key="8">
    <source>
        <dbReference type="RuleBase" id="RU000454"/>
    </source>
</evidence>
<reference evidence="11" key="1">
    <citation type="submission" date="2016-03" db="EMBL/GenBank/DDBJ databases">
        <title>Mechanisms controlling the formation of the plant cell surface in tip-growing cells are functionally conserved among land plants.</title>
        <authorList>
            <person name="Honkanen S."/>
            <person name="Jones V.A."/>
            <person name="Morieri G."/>
            <person name="Champion C."/>
            <person name="Hetherington A.J."/>
            <person name="Kelly S."/>
            <person name="Saint-Marcoux D."/>
            <person name="Proust H."/>
            <person name="Prescott H."/>
            <person name="Dolan L."/>
        </authorList>
    </citation>
    <scope>NUCLEOTIDE SEQUENCE [LARGE SCALE GENOMIC DNA]</scope>
    <source>
        <tissue evidence="11">Whole gametophyte</tissue>
    </source>
</reference>
<dbReference type="PANTHER" id="PTHR47967:SF128">
    <property type="entry name" value="ASPARTIC PROTEINASE CDR1-LIKE"/>
    <property type="match status" value="1"/>
</dbReference>
<dbReference type="PROSITE" id="PS00141">
    <property type="entry name" value="ASP_PROTEASE"/>
    <property type="match status" value="1"/>
</dbReference>
<feature type="active site" evidence="6">
    <location>
        <position position="216"/>
    </location>
</feature>
<dbReference type="GO" id="GO:0005576">
    <property type="term" value="C:extracellular region"/>
    <property type="evidence" value="ECO:0007669"/>
    <property type="project" value="TreeGrafter"/>
</dbReference>
<dbReference type="Proteomes" id="UP000077202">
    <property type="component" value="Unassembled WGS sequence"/>
</dbReference>
<evidence type="ECO:0000313" key="12">
    <source>
        <dbReference type="Proteomes" id="UP000077202"/>
    </source>
</evidence>
<sequence>MSLEGHIPDHKPPGARGWGRNRSRAEEAREEYDLVGSFTQEAQLKPAQLNERFNRKPKRSESTEHKPSTAMASSLVLCLVSLLMATISTTTSTPQELNRDANSDPTDRPSGSPGRSETPEMSGGPWRSIQAELVHKDHPLRAAPGSLSLKERAERDFLSSRRRSELLRSRHERWLAAGDGVLPTYVSNLTSSVNEAEYVMTISLGTPAQNFVAIADTGSDLTWLQCQPCAHCFPQADPLYDPSRSSSHANLTCIDSACQRFTSQYPGSSYSNCPLQSSSRSNASCNFSYYYGDGSNTTGDLVVDTIHLTSTDGAVADVPNFAFGCSQSSFSDSGLSTTNADGLVGLGQGDISFPSQLGASFGNIFSYCLVPPSATLTSRLLFGSAALSNATGIQYTPMLSNLTTFYFVGLQAISVAGQPLDIPSSVFANNGTDGGTFFDSGTTITQLEPQALDALVTALAAAIPFPQIPSTISGSDHCWNASGLTNADIGARVPTVSFNFTGANYDLSYDNTFLTFDDASFCLNIGRGVLGSGSIIGNYQQRNVYVVYDRANSQIGFVPRNCSDAVSV</sequence>